<sequence>NLRAVKEEKEEAERKANEREKKVADLTIQLEGERIRSNDKVAELELSNRDAREAKEDAEGKANELEKRVKYLASQQDSKRARNSGLRSDLEKANALAKELTDERDKTREEMTKLENNLQSAYAAVNGAETRATHAESLLDSKRGVLVAEKKAFELEERRSNDLAKQLEEERVRVNDLMEELRRRNNEHVKDRERIDELTIKLVQYEAASMQLQNSKLQQKQFNVSDGDGKVHTVDSSEGITDPPFGIETQQPTETAEAAAGKTATAHTRNNATNILHMIAADSPEAMYLDSALSRLGAEFEKFDKEKQNMILDKEIQEYFDCGSCGVSLPHGVVLDHFFTEEHIEMVRAHNGSVSITAVKYWLSLMER</sequence>
<accession>A0AAN4YWL3</accession>
<dbReference type="AlphaFoldDB" id="A0AAN4YWL3"/>
<dbReference type="EMBL" id="BTRK01000001">
    <property type="protein sequence ID" value="GMR30322.1"/>
    <property type="molecule type" value="Genomic_DNA"/>
</dbReference>
<protein>
    <submittedName>
        <fullName evidence="2">Uncharacterized protein</fullName>
    </submittedName>
</protein>
<organism evidence="2 3">
    <name type="scientific">Pristionchus mayeri</name>
    <dbReference type="NCBI Taxonomy" id="1317129"/>
    <lineage>
        <taxon>Eukaryota</taxon>
        <taxon>Metazoa</taxon>
        <taxon>Ecdysozoa</taxon>
        <taxon>Nematoda</taxon>
        <taxon>Chromadorea</taxon>
        <taxon>Rhabditida</taxon>
        <taxon>Rhabditina</taxon>
        <taxon>Diplogasteromorpha</taxon>
        <taxon>Diplogasteroidea</taxon>
        <taxon>Neodiplogasteridae</taxon>
        <taxon>Pristionchus</taxon>
    </lineage>
</organism>
<reference evidence="3" key="1">
    <citation type="submission" date="2022-10" db="EMBL/GenBank/DDBJ databases">
        <title>Genome assembly of Pristionchus species.</title>
        <authorList>
            <person name="Yoshida K."/>
            <person name="Sommer R.J."/>
        </authorList>
    </citation>
    <scope>NUCLEOTIDE SEQUENCE [LARGE SCALE GENOMIC DNA]</scope>
    <source>
        <strain evidence="3">RS5460</strain>
    </source>
</reference>
<proteinExistence type="predicted"/>
<feature type="region of interest" description="Disordered" evidence="1">
    <location>
        <begin position="1"/>
        <end position="20"/>
    </location>
</feature>
<name>A0AAN4YWL3_9BILA</name>
<dbReference type="Proteomes" id="UP001328107">
    <property type="component" value="Unassembled WGS sequence"/>
</dbReference>
<comment type="caution">
    <text evidence="2">The sequence shown here is derived from an EMBL/GenBank/DDBJ whole genome shotgun (WGS) entry which is preliminary data.</text>
</comment>
<evidence type="ECO:0000256" key="1">
    <source>
        <dbReference type="SAM" id="MobiDB-lite"/>
    </source>
</evidence>
<evidence type="ECO:0000313" key="2">
    <source>
        <dbReference type="EMBL" id="GMR30322.1"/>
    </source>
</evidence>
<feature type="non-terminal residue" evidence="2">
    <location>
        <position position="1"/>
    </location>
</feature>
<evidence type="ECO:0000313" key="3">
    <source>
        <dbReference type="Proteomes" id="UP001328107"/>
    </source>
</evidence>
<gene>
    <name evidence="2" type="ORF">PMAYCL1PPCAC_00517</name>
</gene>
<keyword evidence="3" id="KW-1185">Reference proteome</keyword>